<protein>
    <submittedName>
        <fullName evidence="1">Uncharacterized protein</fullName>
    </submittedName>
</protein>
<keyword evidence="2" id="KW-1185">Reference proteome</keyword>
<dbReference type="Proteomes" id="UP000798662">
    <property type="component" value="Chromosome 3"/>
</dbReference>
<evidence type="ECO:0000313" key="1">
    <source>
        <dbReference type="EMBL" id="KAK1868571.1"/>
    </source>
</evidence>
<dbReference type="EMBL" id="CM020620">
    <property type="protein sequence ID" value="KAK1868571.1"/>
    <property type="molecule type" value="Genomic_DNA"/>
</dbReference>
<organism evidence="1 2">
    <name type="scientific">Pyropia yezoensis</name>
    <name type="common">Susabi-nori</name>
    <name type="synonym">Porphyra yezoensis</name>
    <dbReference type="NCBI Taxonomy" id="2788"/>
    <lineage>
        <taxon>Eukaryota</taxon>
        <taxon>Rhodophyta</taxon>
        <taxon>Bangiophyceae</taxon>
        <taxon>Bangiales</taxon>
        <taxon>Bangiaceae</taxon>
        <taxon>Pyropia</taxon>
    </lineage>
</organism>
<evidence type="ECO:0000313" key="2">
    <source>
        <dbReference type="Proteomes" id="UP000798662"/>
    </source>
</evidence>
<reference evidence="1" key="1">
    <citation type="submission" date="2019-11" db="EMBL/GenBank/DDBJ databases">
        <title>Nori genome reveals adaptations in red seaweeds to the harsh intertidal environment.</title>
        <authorList>
            <person name="Wang D."/>
            <person name="Mao Y."/>
        </authorList>
    </citation>
    <scope>NUCLEOTIDE SEQUENCE</scope>
    <source>
        <tissue evidence="1">Gametophyte</tissue>
    </source>
</reference>
<accession>A0ACC3CF01</accession>
<sequence>MSSLIGAFVAAPVTLRAVPTGRLATVVGWLPARRQPAPAAGARRAIIAVASGDSDSSSSGGGGGGGGSGSGGDGGGGEAPAAAPVAASAAAASAAASPTVAPAASAEEALYDTPSVGEMGYVEKTDVNTGALDDIDRSNFTFGSLNALDPERDLLYGKRVVVANPDQEGKNVEVYYRELGEPTAPVVLMLHGLPSSSFQFREVMPLVAAAGYRAIAPDWVGFGLSDKPQPGFAFKYTTASYVAVLSSVLEALGVSSATVVVQGWLGASHGLPFALRTLLPAGALRGLFILNAPLPPSVPSLPLSARLWRLPGMLGDIFTQDAMSVERVLEKGGPYFLNLADANTYRRPMMLSGDAGFALGGAVRACPLDLAADGVADDLRAWTEEGGGNVEVAWGVKDKYLGRDVAERFGAELCPSATVGFVEGAGHYTAEDFGERVGERLVQFLRRTDPV</sequence>
<name>A0ACC3CF01_PYRYE</name>
<comment type="caution">
    <text evidence="1">The sequence shown here is derived from an EMBL/GenBank/DDBJ whole genome shotgun (WGS) entry which is preliminary data.</text>
</comment>
<proteinExistence type="predicted"/>
<gene>
    <name evidence="1" type="ORF">I4F81_011056</name>
</gene>